<protein>
    <submittedName>
        <fullName evidence="9">TPH domain-containing protein</fullName>
    </submittedName>
</protein>
<feature type="region of interest" description="Disordered" evidence="3">
    <location>
        <begin position="164"/>
        <end position="187"/>
    </location>
</feature>
<feature type="domain" description="Trichohyalin-plectin-homology" evidence="4">
    <location>
        <begin position="118"/>
        <end position="455"/>
    </location>
</feature>
<reference evidence="5 7" key="2">
    <citation type="submission" date="2018-11" db="EMBL/GenBank/DDBJ databases">
        <authorList>
            <consortium name="Pathogen Informatics"/>
        </authorList>
    </citation>
    <scope>NUCLEOTIDE SEQUENCE [LARGE SCALE GENOMIC DNA]</scope>
</reference>
<evidence type="ECO:0000259" key="4">
    <source>
        <dbReference type="Pfam" id="PF13868"/>
    </source>
</evidence>
<name>A0A0R3SWD8_HYMDI</name>
<feature type="coiled-coil region" evidence="2">
    <location>
        <begin position="67"/>
        <end position="101"/>
    </location>
</feature>
<dbReference type="STRING" id="6216.A0A0R3SWD8"/>
<evidence type="ECO:0000313" key="8">
    <source>
        <dbReference type="Proteomes" id="UP000321570"/>
    </source>
</evidence>
<proteinExistence type="predicted"/>
<dbReference type="InterPro" id="IPR039986">
    <property type="entry name" value="CFAP210"/>
</dbReference>
<keyword evidence="1 2" id="KW-0175">Coiled coil</keyword>
<gene>
    <name evidence="5" type="ORF">HDID_LOCUS9985</name>
    <name evidence="6" type="ORF">WMSIL1_LOCUS11202</name>
</gene>
<dbReference type="PANTHER" id="PTHR28663:SF1">
    <property type="entry name" value="CILIA- AND FLAGELLA- ASSOCIATED PROTEIN 210"/>
    <property type="match status" value="1"/>
</dbReference>
<dbReference type="PANTHER" id="PTHR28663">
    <property type="entry name" value="COILED-COIL DOMAIN-CONTAINING PROTEIN 173"/>
    <property type="match status" value="1"/>
</dbReference>
<evidence type="ECO:0000313" key="5">
    <source>
        <dbReference type="EMBL" id="VDL62458.1"/>
    </source>
</evidence>
<evidence type="ECO:0000313" key="6">
    <source>
        <dbReference type="EMBL" id="VUZ52709.1"/>
    </source>
</evidence>
<reference evidence="9" key="1">
    <citation type="submission" date="2017-02" db="UniProtKB">
        <authorList>
            <consortium name="WormBaseParasite"/>
        </authorList>
    </citation>
    <scope>IDENTIFICATION</scope>
</reference>
<reference evidence="6 8" key="3">
    <citation type="submission" date="2019-07" db="EMBL/GenBank/DDBJ databases">
        <authorList>
            <person name="Jastrzebski P J."/>
            <person name="Paukszto L."/>
            <person name="Jastrzebski P J."/>
        </authorList>
    </citation>
    <scope>NUCLEOTIDE SEQUENCE [LARGE SCALE GENOMIC DNA]</scope>
    <source>
        <strain evidence="6 8">WMS-il1</strain>
    </source>
</reference>
<feature type="coiled-coil region" evidence="2">
    <location>
        <begin position="331"/>
        <end position="430"/>
    </location>
</feature>
<dbReference type="EMBL" id="UYSG01011468">
    <property type="protein sequence ID" value="VDL62458.1"/>
    <property type="molecule type" value="Genomic_DNA"/>
</dbReference>
<dbReference type="OrthoDB" id="331765at2759"/>
<dbReference type="EMBL" id="CABIJS010000521">
    <property type="protein sequence ID" value="VUZ52709.1"/>
    <property type="molecule type" value="Genomic_DNA"/>
</dbReference>
<sequence>MWQANRSEYKNDTVKVFSREEWDRLNSYLHMEEINATKCKRELEANEKIKQESYEIHKHWTNTVMGMRKKKLEAREERLRREEEERVAVDQEWARQQAEERRQKLCVARRLQLYIAPRIKSFHTAVHIGDAIKENELQLKLKELKREAAAKKNEIELEAMKKSIKEAEDEERRKSEERQAAERAVRDEQLKQIEERREMETKEKAELVAEGEKIRQLAKEAENRNRQLREEKYKLHQRTVKDRLREIEYKKELLEAQRIKEEKENEKELLFATAKRKIGKISLEKEAAAKAARNAVQEKMIDSLAQRIQKENAYREASLQAATEIDKNKWNKRVEDEIRKKEDTFKEIEAHRLKVLKENEELRVRDAEEAKEELKRLQELDEKNRFEDEKRKIQNRQKGRELAQIYLEEMKRHEDEKVKARKLAAKFLQETEKQEEMFQNYATRVINNCEETGIPTYAMKKVANQKSVDGFGTRITETDRSEECELLPDLPPYKVHLSL</sequence>
<dbReference type="WBParaSite" id="HDID_0000998701-mRNA-1">
    <property type="protein sequence ID" value="HDID_0000998701-mRNA-1"/>
    <property type="gene ID" value="HDID_0000998701"/>
</dbReference>
<evidence type="ECO:0000256" key="1">
    <source>
        <dbReference type="ARBA" id="ARBA00023054"/>
    </source>
</evidence>
<dbReference type="Pfam" id="PF13868">
    <property type="entry name" value="TPH"/>
    <property type="match status" value="1"/>
</dbReference>
<keyword evidence="8" id="KW-1185">Reference proteome</keyword>
<evidence type="ECO:0000256" key="3">
    <source>
        <dbReference type="SAM" id="MobiDB-lite"/>
    </source>
</evidence>
<evidence type="ECO:0000256" key="2">
    <source>
        <dbReference type="SAM" id="Coils"/>
    </source>
</evidence>
<dbReference type="GO" id="GO:0005879">
    <property type="term" value="C:axonemal microtubule"/>
    <property type="evidence" value="ECO:0007669"/>
    <property type="project" value="TreeGrafter"/>
</dbReference>
<accession>A0A0R3SWD8</accession>
<evidence type="ECO:0000313" key="7">
    <source>
        <dbReference type="Proteomes" id="UP000274504"/>
    </source>
</evidence>
<dbReference type="InterPro" id="IPR043597">
    <property type="entry name" value="TPH_dom"/>
</dbReference>
<organism evidence="9">
    <name type="scientific">Hymenolepis diminuta</name>
    <name type="common">Rat tapeworm</name>
    <dbReference type="NCBI Taxonomy" id="6216"/>
    <lineage>
        <taxon>Eukaryota</taxon>
        <taxon>Metazoa</taxon>
        <taxon>Spiralia</taxon>
        <taxon>Lophotrochozoa</taxon>
        <taxon>Platyhelminthes</taxon>
        <taxon>Cestoda</taxon>
        <taxon>Eucestoda</taxon>
        <taxon>Cyclophyllidea</taxon>
        <taxon>Hymenolepididae</taxon>
        <taxon>Hymenolepis</taxon>
    </lineage>
</organism>
<evidence type="ECO:0000313" key="9">
    <source>
        <dbReference type="WBParaSite" id="HDID_0000998701-mRNA-1"/>
    </source>
</evidence>
<dbReference type="AlphaFoldDB" id="A0A0R3SWD8"/>
<dbReference type="Proteomes" id="UP000274504">
    <property type="component" value="Unassembled WGS sequence"/>
</dbReference>
<dbReference type="Proteomes" id="UP000321570">
    <property type="component" value="Unassembled WGS sequence"/>
</dbReference>